<keyword evidence="2" id="KW-0865">Zymogen</keyword>
<comment type="caution">
    <text evidence="5">The sequence shown here is derived from an EMBL/GenBank/DDBJ whole genome shotgun (WGS) entry which is preliminary data.</text>
</comment>
<dbReference type="PANTHER" id="PTHR12411">
    <property type="entry name" value="CYSTEINE PROTEASE FAMILY C1-RELATED"/>
    <property type="match status" value="1"/>
</dbReference>
<keyword evidence="3" id="KW-1133">Transmembrane helix</keyword>
<reference evidence="5 6" key="1">
    <citation type="journal article" date="2014" name="Genome Biol. Evol.">
        <title>The secreted proteins of Achlya hypogyna and Thraustotheca clavata identify the ancestral oomycete secretome and reveal gene acquisitions by horizontal gene transfer.</title>
        <authorList>
            <person name="Misner I."/>
            <person name="Blouin N."/>
            <person name="Leonard G."/>
            <person name="Richards T.A."/>
            <person name="Lane C.E."/>
        </authorList>
    </citation>
    <scope>NUCLEOTIDE SEQUENCE [LARGE SCALE GENOMIC DNA]</scope>
    <source>
        <strain evidence="5 6">ATCC 34112</strain>
    </source>
</reference>
<evidence type="ECO:0000259" key="4">
    <source>
        <dbReference type="SMART" id="SM00645"/>
    </source>
</evidence>
<dbReference type="Gene3D" id="3.90.70.10">
    <property type="entry name" value="Cysteine proteinases"/>
    <property type="match status" value="1"/>
</dbReference>
<keyword evidence="5" id="KW-0378">Hydrolase</keyword>
<evidence type="ECO:0000256" key="2">
    <source>
        <dbReference type="ARBA" id="ARBA00023145"/>
    </source>
</evidence>
<dbReference type="EMBL" id="JNBS01005257">
    <property type="protein sequence ID" value="OQR80473.1"/>
    <property type="molecule type" value="Genomic_DNA"/>
</dbReference>
<name>A0A1V9Y430_9STRA</name>
<gene>
    <name evidence="5" type="ORF">THRCLA_12044</name>
</gene>
<sequence length="392" mass="43499">LLRFGITLNSSTAQKGPSVLEHVSFDANISLPLAWDWCEQGFCTPSWNQHIPAYCGACYVHGALSSAQDRIKIMNHRRGFTGADVMLSRQSFLNCAPGHGLSTGCDGGESTDVFEFMQRYGLPDESCLPYNATDHTKYTWTNGTCPPEGYCMNCMYTNESPTQPICYAVTKVVRYRAKEYGTINGEQVMLQELMKGPITCGIATSVDFITNYASGIYHDTTNFTFLEHDVEIVGFGVENGTKFWHVRNSWGTYWGENGFFKIVRGINNLGIESDCAYVVPDIVMEDLVWNITPSYTGSIFGLRPLNLNESNNIKDTTTDITVNKSLTAAPEKIIAITTTPPQPSTTNAVLPIPMTASIPPMQLQFITLLCALTVGYVVGWYSGRRHQYQRLS</sequence>
<dbReference type="SUPFAM" id="SSF54001">
    <property type="entry name" value="Cysteine proteinases"/>
    <property type="match status" value="1"/>
</dbReference>
<dbReference type="AlphaFoldDB" id="A0A1V9Y430"/>
<evidence type="ECO:0000313" key="6">
    <source>
        <dbReference type="Proteomes" id="UP000243217"/>
    </source>
</evidence>
<comment type="similarity">
    <text evidence="1">Belongs to the peptidase C1 family.</text>
</comment>
<dbReference type="InterPro" id="IPR038765">
    <property type="entry name" value="Papain-like_cys_pep_sf"/>
</dbReference>
<evidence type="ECO:0000256" key="1">
    <source>
        <dbReference type="ARBA" id="ARBA00008455"/>
    </source>
</evidence>
<feature type="non-terminal residue" evidence="5">
    <location>
        <position position="1"/>
    </location>
</feature>
<organism evidence="5 6">
    <name type="scientific">Thraustotheca clavata</name>
    <dbReference type="NCBI Taxonomy" id="74557"/>
    <lineage>
        <taxon>Eukaryota</taxon>
        <taxon>Sar</taxon>
        <taxon>Stramenopiles</taxon>
        <taxon>Oomycota</taxon>
        <taxon>Saprolegniomycetes</taxon>
        <taxon>Saprolegniales</taxon>
        <taxon>Achlyaceae</taxon>
        <taxon>Thraustotheca</taxon>
    </lineage>
</organism>
<proteinExistence type="inferred from homology"/>
<keyword evidence="6" id="KW-1185">Reference proteome</keyword>
<feature type="domain" description="Peptidase C1A papain C-terminal" evidence="4">
    <location>
        <begin position="31"/>
        <end position="279"/>
    </location>
</feature>
<protein>
    <submittedName>
        <fullName evidence="5">Cathepsin B, cysteine protease family C01A</fullName>
    </submittedName>
</protein>
<dbReference type="InterPro" id="IPR013128">
    <property type="entry name" value="Peptidase_C1A"/>
</dbReference>
<evidence type="ECO:0000256" key="3">
    <source>
        <dbReference type="SAM" id="Phobius"/>
    </source>
</evidence>
<keyword evidence="5" id="KW-0645">Protease</keyword>
<feature type="transmembrane region" description="Helical" evidence="3">
    <location>
        <begin position="363"/>
        <end position="383"/>
    </location>
</feature>
<dbReference type="Pfam" id="PF00112">
    <property type="entry name" value="Peptidase_C1"/>
    <property type="match status" value="1"/>
</dbReference>
<dbReference type="OrthoDB" id="190265at2759"/>
<dbReference type="SMART" id="SM00645">
    <property type="entry name" value="Pept_C1"/>
    <property type="match status" value="1"/>
</dbReference>
<keyword evidence="3" id="KW-0472">Membrane</keyword>
<dbReference type="Proteomes" id="UP000243217">
    <property type="component" value="Unassembled WGS sequence"/>
</dbReference>
<evidence type="ECO:0000313" key="5">
    <source>
        <dbReference type="EMBL" id="OQR80473.1"/>
    </source>
</evidence>
<dbReference type="GO" id="GO:0008234">
    <property type="term" value="F:cysteine-type peptidase activity"/>
    <property type="evidence" value="ECO:0007669"/>
    <property type="project" value="InterPro"/>
</dbReference>
<accession>A0A1V9Y430</accession>
<dbReference type="GO" id="GO:0006508">
    <property type="term" value="P:proteolysis"/>
    <property type="evidence" value="ECO:0007669"/>
    <property type="project" value="UniProtKB-KW"/>
</dbReference>
<dbReference type="STRING" id="74557.A0A1V9Y430"/>
<dbReference type="InterPro" id="IPR000668">
    <property type="entry name" value="Peptidase_C1A_C"/>
</dbReference>
<dbReference type="FunFam" id="3.90.70.10:FF:000117">
    <property type="entry name" value="Probable papain cysteine protease"/>
    <property type="match status" value="1"/>
</dbReference>
<keyword evidence="3" id="KW-0812">Transmembrane</keyword>